<gene>
    <name evidence="3" type="ORF">B0T16DRAFT_69338</name>
</gene>
<comment type="caution">
    <text evidence="3">The sequence shown here is derived from an EMBL/GenBank/DDBJ whole genome shotgun (WGS) entry which is preliminary data.</text>
</comment>
<feature type="compositionally biased region" description="Low complexity" evidence="1">
    <location>
        <begin position="142"/>
        <end position="155"/>
    </location>
</feature>
<evidence type="ECO:0000256" key="1">
    <source>
        <dbReference type="SAM" id="MobiDB-lite"/>
    </source>
</evidence>
<reference evidence="3" key="1">
    <citation type="submission" date="2023-06" db="EMBL/GenBank/DDBJ databases">
        <title>Genome-scale phylogeny and comparative genomics of the fungal order Sordariales.</title>
        <authorList>
            <consortium name="Lawrence Berkeley National Laboratory"/>
            <person name="Hensen N."/>
            <person name="Bonometti L."/>
            <person name="Westerberg I."/>
            <person name="Brannstrom I.O."/>
            <person name="Guillou S."/>
            <person name="Cros-Aarteil S."/>
            <person name="Calhoun S."/>
            <person name="Haridas S."/>
            <person name="Kuo A."/>
            <person name="Mondo S."/>
            <person name="Pangilinan J."/>
            <person name="Riley R."/>
            <person name="Labutti K."/>
            <person name="Andreopoulos B."/>
            <person name="Lipzen A."/>
            <person name="Chen C."/>
            <person name="Yanf M."/>
            <person name="Daum C."/>
            <person name="Ng V."/>
            <person name="Clum A."/>
            <person name="Steindorff A."/>
            <person name="Ohm R."/>
            <person name="Martin F."/>
            <person name="Silar P."/>
            <person name="Natvig D."/>
            <person name="Lalanne C."/>
            <person name="Gautier V."/>
            <person name="Ament-Velasquez S.L."/>
            <person name="Kruys A."/>
            <person name="Hutchinson M.I."/>
            <person name="Powell A.J."/>
            <person name="Barry K."/>
            <person name="Miller A.N."/>
            <person name="Grigoriev I.V."/>
            <person name="Debuchy R."/>
            <person name="Gladieux P."/>
            <person name="Thoren M.H."/>
            <person name="Johannesson H."/>
        </authorList>
    </citation>
    <scope>NUCLEOTIDE SEQUENCE</scope>
    <source>
        <strain evidence="3">SMH2532-1</strain>
    </source>
</reference>
<dbReference type="AlphaFoldDB" id="A0AA39YSN0"/>
<keyword evidence="4" id="KW-1185">Reference proteome</keyword>
<accession>A0AA39YSN0</accession>
<sequence length="263" mass="28688">MSSVLPCFYTLRLRVLLLVCCVPGATQQLASRGRASEQPQASDPWGDGREKQSSESVQTTRRRGDQRVWEVSVALDIAATDAGTKAGRLGRQARLTRVDGSMYCTCRHVLYNRRVPGTSRAMHHALHSLCRAPSTRRSLVAGHHTSSTGSSPGSTREGRALGATLCPEELEECGLGDCTDRALWSRNRATCFVRECDPQTKPQRGRGWWAAGGNMTKELTGGALEGSCYWMLAGPELLLSTDEKPAPFIDNHTSFTPPTARKS</sequence>
<name>A0AA39YSN0_9PEZI</name>
<dbReference type="EMBL" id="JAULSV010000001">
    <property type="protein sequence ID" value="KAK0657857.1"/>
    <property type="molecule type" value="Genomic_DNA"/>
</dbReference>
<keyword evidence="2" id="KW-0732">Signal</keyword>
<evidence type="ECO:0000313" key="3">
    <source>
        <dbReference type="EMBL" id="KAK0657857.1"/>
    </source>
</evidence>
<evidence type="ECO:0000256" key="2">
    <source>
        <dbReference type="SAM" id="SignalP"/>
    </source>
</evidence>
<evidence type="ECO:0000313" key="4">
    <source>
        <dbReference type="Proteomes" id="UP001174936"/>
    </source>
</evidence>
<organism evidence="3 4">
    <name type="scientific">Cercophora newfieldiana</name>
    <dbReference type="NCBI Taxonomy" id="92897"/>
    <lineage>
        <taxon>Eukaryota</taxon>
        <taxon>Fungi</taxon>
        <taxon>Dikarya</taxon>
        <taxon>Ascomycota</taxon>
        <taxon>Pezizomycotina</taxon>
        <taxon>Sordariomycetes</taxon>
        <taxon>Sordariomycetidae</taxon>
        <taxon>Sordariales</taxon>
        <taxon>Lasiosphaeriaceae</taxon>
        <taxon>Cercophora</taxon>
    </lineage>
</organism>
<feature type="region of interest" description="Disordered" evidence="1">
    <location>
        <begin position="137"/>
        <end position="159"/>
    </location>
</feature>
<dbReference type="Proteomes" id="UP001174936">
    <property type="component" value="Unassembled WGS sequence"/>
</dbReference>
<proteinExistence type="predicted"/>
<feature type="signal peptide" evidence="2">
    <location>
        <begin position="1"/>
        <end position="27"/>
    </location>
</feature>
<protein>
    <submittedName>
        <fullName evidence="3">Uncharacterized protein</fullName>
    </submittedName>
</protein>
<feature type="chain" id="PRO_5041317028" evidence="2">
    <location>
        <begin position="28"/>
        <end position="263"/>
    </location>
</feature>
<feature type="region of interest" description="Disordered" evidence="1">
    <location>
        <begin position="31"/>
        <end position="63"/>
    </location>
</feature>